<reference evidence="2" key="1">
    <citation type="journal article" date="2020" name="New Phytol.">
        <title>Comparative genomics reveals dynamic genome evolution in host specialist ectomycorrhizal fungi.</title>
        <authorList>
            <person name="Lofgren L.A."/>
            <person name="Nguyen N.H."/>
            <person name="Vilgalys R."/>
            <person name="Ruytinx J."/>
            <person name="Liao H.L."/>
            <person name="Branco S."/>
            <person name="Kuo A."/>
            <person name="LaButti K."/>
            <person name="Lipzen A."/>
            <person name="Andreopoulos W."/>
            <person name="Pangilinan J."/>
            <person name="Riley R."/>
            <person name="Hundley H."/>
            <person name="Na H."/>
            <person name="Barry K."/>
            <person name="Grigoriev I.V."/>
            <person name="Stajich J.E."/>
            <person name="Kennedy P.G."/>
        </authorList>
    </citation>
    <scope>NUCLEOTIDE SEQUENCE</scope>
    <source>
        <strain evidence="2">FC423</strain>
    </source>
</reference>
<gene>
    <name evidence="2" type="ORF">F5147DRAFT_788353</name>
</gene>
<feature type="region of interest" description="Disordered" evidence="1">
    <location>
        <begin position="81"/>
        <end position="128"/>
    </location>
</feature>
<evidence type="ECO:0000256" key="1">
    <source>
        <dbReference type="SAM" id="MobiDB-lite"/>
    </source>
</evidence>
<feature type="region of interest" description="Disordered" evidence="1">
    <location>
        <begin position="1"/>
        <end position="30"/>
    </location>
</feature>
<feature type="compositionally biased region" description="Polar residues" evidence="1">
    <location>
        <begin position="15"/>
        <end position="30"/>
    </location>
</feature>
<dbReference type="AlphaFoldDB" id="A0A9P7EU44"/>
<sequence>MSEDHRPDIDPPPGTSRSNEVNVAESSNQFLRKLKNGLTKKLPKRFKRTRNRTTAVHSVEIEGASSSQLVESFGFLRGTQDTLHLHPSNDNKHPTTSEIPSHSVNQGLSGESASQIQATSGAQGGPDTQLVDAELQGAYDGTQNMQSLGKHATSMASAVYNAPADLTATDNFETTYLQPLKIVDAVLEKIANVHPYAKMALGVLSAASKAQRDQSILSLLERLAEVYRFMTQDDSLEKIESMRGIVGKIVHQTLEEETREKHYLGN</sequence>
<feature type="compositionally biased region" description="Basic and acidic residues" evidence="1">
    <location>
        <begin position="83"/>
        <end position="95"/>
    </location>
</feature>
<evidence type="ECO:0000313" key="3">
    <source>
        <dbReference type="Proteomes" id="UP000823399"/>
    </source>
</evidence>
<comment type="caution">
    <text evidence="2">The sequence shown here is derived from an EMBL/GenBank/DDBJ whole genome shotgun (WGS) entry which is preliminary data.</text>
</comment>
<keyword evidence="3" id="KW-1185">Reference proteome</keyword>
<feature type="compositionally biased region" description="Polar residues" evidence="1">
    <location>
        <begin position="96"/>
        <end position="121"/>
    </location>
</feature>
<name>A0A9P7EU44_9AGAM</name>
<dbReference type="RefSeq" id="XP_041285856.1">
    <property type="nucleotide sequence ID" value="XM_041442982.1"/>
</dbReference>
<protein>
    <submittedName>
        <fullName evidence="2">Uncharacterized protein</fullName>
    </submittedName>
</protein>
<dbReference type="OrthoDB" id="2670913at2759"/>
<dbReference type="GeneID" id="64705241"/>
<evidence type="ECO:0000313" key="2">
    <source>
        <dbReference type="EMBL" id="KAG2089322.1"/>
    </source>
</evidence>
<proteinExistence type="predicted"/>
<dbReference type="Proteomes" id="UP000823399">
    <property type="component" value="Unassembled WGS sequence"/>
</dbReference>
<organism evidence="2 3">
    <name type="scientific">Suillus discolor</name>
    <dbReference type="NCBI Taxonomy" id="1912936"/>
    <lineage>
        <taxon>Eukaryota</taxon>
        <taxon>Fungi</taxon>
        <taxon>Dikarya</taxon>
        <taxon>Basidiomycota</taxon>
        <taxon>Agaricomycotina</taxon>
        <taxon>Agaricomycetes</taxon>
        <taxon>Agaricomycetidae</taxon>
        <taxon>Boletales</taxon>
        <taxon>Suillineae</taxon>
        <taxon>Suillaceae</taxon>
        <taxon>Suillus</taxon>
    </lineage>
</organism>
<accession>A0A9P7EU44</accession>
<dbReference type="EMBL" id="JABBWM010000112">
    <property type="protein sequence ID" value="KAG2089322.1"/>
    <property type="molecule type" value="Genomic_DNA"/>
</dbReference>